<dbReference type="PANTHER" id="PTHR43182:SF1">
    <property type="entry name" value="COBALT-PRECORRIN-7 C(5)-METHYLTRANSFERASE"/>
    <property type="match status" value="1"/>
</dbReference>
<dbReference type="PIRSF" id="PIRSF036428">
    <property type="entry name" value="CobL"/>
    <property type="match status" value="1"/>
</dbReference>
<evidence type="ECO:0000256" key="5">
    <source>
        <dbReference type="ARBA" id="ARBA00022573"/>
    </source>
</evidence>
<dbReference type="KEGG" id="wna:KA717_02680"/>
<dbReference type="InterPro" id="IPR000878">
    <property type="entry name" value="4pyrrol_Mease"/>
</dbReference>
<dbReference type="InterPro" id="IPR014776">
    <property type="entry name" value="4pyrrole_Mease_sub2"/>
</dbReference>
<evidence type="ECO:0000256" key="1">
    <source>
        <dbReference type="ARBA" id="ARBA00000142"/>
    </source>
</evidence>
<evidence type="ECO:0000313" key="11">
    <source>
        <dbReference type="EMBL" id="UXE61857.1"/>
    </source>
</evidence>
<evidence type="ECO:0000256" key="4">
    <source>
        <dbReference type="ARBA" id="ARBA00011977"/>
    </source>
</evidence>
<evidence type="ECO:0000256" key="9">
    <source>
        <dbReference type="ARBA" id="ARBA00022694"/>
    </source>
</evidence>
<dbReference type="InterPro" id="IPR050714">
    <property type="entry name" value="Cobalamin_biosynth_MTase"/>
</dbReference>
<dbReference type="InterPro" id="IPR003358">
    <property type="entry name" value="tRNA_(Gua-N-7)_MeTrfase_Trmb"/>
</dbReference>
<keyword evidence="5" id="KW-0169">Cobalamin biosynthesis</keyword>
<dbReference type="InterPro" id="IPR006365">
    <property type="entry name" value="Cbl_synth_CobL"/>
</dbReference>
<dbReference type="InterPro" id="IPR014777">
    <property type="entry name" value="4pyrrole_Mease_sub1"/>
</dbReference>
<gene>
    <name evidence="11" type="primary">cbiE</name>
    <name evidence="11" type="ORF">KA717_02680</name>
</gene>
<dbReference type="AlphaFoldDB" id="A0A977PWR7"/>
<dbReference type="NCBIfam" id="TIGR02469">
    <property type="entry name" value="CbiT"/>
    <property type="match status" value="1"/>
</dbReference>
<dbReference type="Gene3D" id="3.40.50.150">
    <property type="entry name" value="Vaccinia Virus protein VP39"/>
    <property type="match status" value="1"/>
</dbReference>
<dbReference type="Pfam" id="PF00590">
    <property type="entry name" value="TP_methylase"/>
    <property type="match status" value="1"/>
</dbReference>
<proteinExistence type="predicted"/>
<evidence type="ECO:0000259" key="10">
    <source>
        <dbReference type="Pfam" id="PF00590"/>
    </source>
</evidence>
<dbReference type="GO" id="GO:0008276">
    <property type="term" value="F:protein methyltransferase activity"/>
    <property type="evidence" value="ECO:0007669"/>
    <property type="project" value="InterPro"/>
</dbReference>
<dbReference type="Gene3D" id="3.30.950.10">
    <property type="entry name" value="Methyltransferase, Cobalt-precorrin-4 Transmethylase, Domain 2"/>
    <property type="match status" value="1"/>
</dbReference>
<keyword evidence="6" id="KW-0489">Methyltransferase</keyword>
<accession>A0A977PWR7</accession>
<name>A0A977PWR7_9CYAN</name>
<organism evidence="11">
    <name type="scientific">Woronichinia naegeliana WA131</name>
    <dbReference type="NCBI Taxonomy" id="2824559"/>
    <lineage>
        <taxon>Bacteria</taxon>
        <taxon>Bacillati</taxon>
        <taxon>Cyanobacteriota</taxon>
        <taxon>Cyanophyceae</taxon>
        <taxon>Synechococcales</taxon>
        <taxon>Coelosphaeriaceae</taxon>
        <taxon>Woronichinia</taxon>
    </lineage>
</organism>
<dbReference type="EC" id="2.1.1.33" evidence="4"/>
<evidence type="ECO:0000256" key="7">
    <source>
        <dbReference type="ARBA" id="ARBA00022679"/>
    </source>
</evidence>
<keyword evidence="8" id="KW-0949">S-adenosyl-L-methionine</keyword>
<comment type="catalytic activity">
    <reaction evidence="1">
        <text>guanosine(46) in tRNA + S-adenosyl-L-methionine = N(7)-methylguanosine(46) in tRNA + S-adenosyl-L-homocysteine</text>
        <dbReference type="Rhea" id="RHEA:42708"/>
        <dbReference type="Rhea" id="RHEA-COMP:10188"/>
        <dbReference type="Rhea" id="RHEA-COMP:10189"/>
        <dbReference type="ChEBI" id="CHEBI:57856"/>
        <dbReference type="ChEBI" id="CHEBI:59789"/>
        <dbReference type="ChEBI" id="CHEBI:74269"/>
        <dbReference type="ChEBI" id="CHEBI:74480"/>
        <dbReference type="EC" id="2.1.1.33"/>
    </reaction>
</comment>
<dbReference type="InterPro" id="IPR029063">
    <property type="entry name" value="SAM-dependent_MTases_sf"/>
</dbReference>
<evidence type="ECO:0000256" key="6">
    <source>
        <dbReference type="ARBA" id="ARBA00022603"/>
    </source>
</evidence>
<dbReference type="Proteomes" id="UP001065613">
    <property type="component" value="Chromosome"/>
</dbReference>
<dbReference type="Gene3D" id="3.40.1010.10">
    <property type="entry name" value="Cobalt-precorrin-4 Transmethylase, Domain 1"/>
    <property type="match status" value="1"/>
</dbReference>
<dbReference type="SUPFAM" id="SSF53335">
    <property type="entry name" value="S-adenosyl-L-methionine-dependent methyltransferases"/>
    <property type="match status" value="1"/>
</dbReference>
<dbReference type="PANTHER" id="PTHR43182">
    <property type="entry name" value="COBALT-PRECORRIN-6B C(15)-METHYLTRANSFERASE (DECARBOXYLATING)"/>
    <property type="match status" value="1"/>
</dbReference>
<evidence type="ECO:0000256" key="8">
    <source>
        <dbReference type="ARBA" id="ARBA00022691"/>
    </source>
</evidence>
<dbReference type="InterPro" id="IPR012818">
    <property type="entry name" value="CbiE"/>
</dbReference>
<dbReference type="GO" id="GO:0009236">
    <property type="term" value="P:cobalamin biosynthetic process"/>
    <property type="evidence" value="ECO:0007669"/>
    <property type="project" value="UniProtKB-KW"/>
</dbReference>
<dbReference type="NCBIfam" id="TIGR02467">
    <property type="entry name" value="CbiE"/>
    <property type="match status" value="1"/>
</dbReference>
<dbReference type="EMBL" id="CP073041">
    <property type="protein sequence ID" value="UXE61857.1"/>
    <property type="molecule type" value="Genomic_DNA"/>
</dbReference>
<dbReference type="CDD" id="cd11644">
    <property type="entry name" value="Precorrin-6Y-MT"/>
    <property type="match status" value="1"/>
</dbReference>
<reference evidence="11" key="1">
    <citation type="submission" date="2021-04" db="EMBL/GenBank/DDBJ databases">
        <title>Genome sequence of Woronichinia naegeliana from Washington state freshwater lake bloom.</title>
        <authorList>
            <person name="Dreher T.W."/>
        </authorList>
    </citation>
    <scope>NUCLEOTIDE SEQUENCE</scope>
    <source>
        <strain evidence="11">WA131</strain>
    </source>
</reference>
<comment type="pathway">
    <text evidence="3">Cofactor biosynthesis; adenosylcobalamin biosynthesis.</text>
</comment>
<keyword evidence="7" id="KW-0808">Transferase</keyword>
<evidence type="ECO:0000256" key="2">
    <source>
        <dbReference type="ARBA" id="ARBA00003015"/>
    </source>
</evidence>
<dbReference type="InterPro" id="IPR014008">
    <property type="entry name" value="Cbl_synth_MTase_CbiT"/>
</dbReference>
<dbReference type="GO" id="GO:0008176">
    <property type="term" value="F:tRNA (guanine(46)-N7)-methyltransferase activity"/>
    <property type="evidence" value="ECO:0007669"/>
    <property type="project" value="UniProtKB-EC"/>
</dbReference>
<dbReference type="Pfam" id="PF02390">
    <property type="entry name" value="Methyltransf_4"/>
    <property type="match status" value="1"/>
</dbReference>
<dbReference type="SUPFAM" id="SSF53790">
    <property type="entry name" value="Tetrapyrrole methylase"/>
    <property type="match status" value="1"/>
</dbReference>
<sequence length="448" mass="49681">MSFPCVTMINVIGIGLDGAAGLTADTLAVVDRATVLVGSDRHLDYFPHHPAERLVLGNMVVVFETMRRRVVQSEKIVVIVSGDPLFFGLGRLLLENFPPEQLTFHPYLSSVQLAFNRLKLTWQDANVVSVHGRSLNLLIPLLQKGVQKLAIFTDQNNHPGAIARFYRNLDLPTHYHLWVCEDLGSAKEKVYSCLPADIDTYTQEDFSPLNLVILVRQEILTGNDLDLKTLPLMGLADANFFSFDDRPGLITKREVRVQALAELALQPNQIVWDIGSGTGSVAIEIARLCPTSQVYGIEKSSMGIVLIERNCQRFSTLNVHPIHGQAPEILSSLPKPDRIFIGGSGGNLIDILMSCQEKLAIGGKLVLALATLENLATCLAWFKKHQWDCSLQHIQISRSVPFANLTRLNPINPVNLITAQRLNNHTIIELPPESMDALNYPDNTDSFE</sequence>
<feature type="domain" description="Tetrapyrrole methylase" evidence="10">
    <location>
        <begin position="8"/>
        <end position="194"/>
    </location>
</feature>
<protein>
    <recommendedName>
        <fullName evidence="4">tRNA (guanine(46)-N(7))-methyltransferase</fullName>
        <ecNumber evidence="4">2.1.1.33</ecNumber>
    </recommendedName>
</protein>
<comment type="function">
    <text evidence="2">Catalyzes the formation of N(7)-methylguanine at position 46 (m7G46) in tRNA.</text>
</comment>
<keyword evidence="9" id="KW-0819">tRNA processing</keyword>
<dbReference type="CDD" id="cd02440">
    <property type="entry name" value="AdoMet_MTases"/>
    <property type="match status" value="1"/>
</dbReference>
<evidence type="ECO:0000256" key="3">
    <source>
        <dbReference type="ARBA" id="ARBA00004953"/>
    </source>
</evidence>
<dbReference type="InterPro" id="IPR035996">
    <property type="entry name" value="4pyrrol_Methylase_sf"/>
</dbReference>